<dbReference type="InterPro" id="IPR003034">
    <property type="entry name" value="SAP_dom"/>
</dbReference>
<keyword evidence="3" id="KW-1185">Reference proteome</keyword>
<name>A0ABN8NK52_9CNID</name>
<dbReference type="EMBL" id="CALNXK010000020">
    <property type="protein sequence ID" value="CAH3107959.1"/>
    <property type="molecule type" value="Genomic_DNA"/>
</dbReference>
<gene>
    <name evidence="2" type="ORF">PLOB_00016614</name>
</gene>
<proteinExistence type="predicted"/>
<evidence type="ECO:0000313" key="3">
    <source>
        <dbReference type="Proteomes" id="UP001159405"/>
    </source>
</evidence>
<dbReference type="Proteomes" id="UP001159405">
    <property type="component" value="Unassembled WGS sequence"/>
</dbReference>
<dbReference type="InterPro" id="IPR036361">
    <property type="entry name" value="SAP_dom_sf"/>
</dbReference>
<dbReference type="PROSITE" id="PS50800">
    <property type="entry name" value="SAP"/>
    <property type="match status" value="1"/>
</dbReference>
<sequence>MCGNALFLKLQRLKDDHVRQGHYYLEYLKFTCEPTCESCEHEGWSEGVPGNWFPVPTLSNTCTPRTYIPSVVPREEIDSLQPSIQVKRLFATGRRVDSKEVQRLCDDFLIDVNACNHFIKHQNFLAMKAKKRATERNKLPDINWSDEVKVNSLSASKLKLYLKEHGLPVSGGKAALVARVLVLGKLKVKKTRMSSNLAVPKTKKIMNNQTIRKLTIMKNKVSR</sequence>
<evidence type="ECO:0000313" key="2">
    <source>
        <dbReference type="EMBL" id="CAH3107959.1"/>
    </source>
</evidence>
<dbReference type="SMART" id="SM00513">
    <property type="entry name" value="SAP"/>
    <property type="match status" value="1"/>
</dbReference>
<accession>A0ABN8NK52</accession>
<feature type="non-terminal residue" evidence="2">
    <location>
        <position position="223"/>
    </location>
</feature>
<dbReference type="Pfam" id="PF02037">
    <property type="entry name" value="SAP"/>
    <property type="match status" value="1"/>
</dbReference>
<protein>
    <recommendedName>
        <fullName evidence="1">SAP domain-containing protein</fullName>
    </recommendedName>
</protein>
<comment type="caution">
    <text evidence="2">The sequence shown here is derived from an EMBL/GenBank/DDBJ whole genome shotgun (WGS) entry which is preliminary data.</text>
</comment>
<feature type="domain" description="SAP" evidence="1">
    <location>
        <begin position="150"/>
        <end position="184"/>
    </location>
</feature>
<organism evidence="2 3">
    <name type="scientific">Porites lobata</name>
    <dbReference type="NCBI Taxonomy" id="104759"/>
    <lineage>
        <taxon>Eukaryota</taxon>
        <taxon>Metazoa</taxon>
        <taxon>Cnidaria</taxon>
        <taxon>Anthozoa</taxon>
        <taxon>Hexacorallia</taxon>
        <taxon>Scleractinia</taxon>
        <taxon>Fungiina</taxon>
        <taxon>Poritidae</taxon>
        <taxon>Porites</taxon>
    </lineage>
</organism>
<dbReference type="Gene3D" id="1.10.720.30">
    <property type="entry name" value="SAP domain"/>
    <property type="match status" value="1"/>
</dbReference>
<evidence type="ECO:0000259" key="1">
    <source>
        <dbReference type="PROSITE" id="PS50800"/>
    </source>
</evidence>
<reference evidence="2 3" key="1">
    <citation type="submission" date="2022-05" db="EMBL/GenBank/DDBJ databases">
        <authorList>
            <consortium name="Genoscope - CEA"/>
            <person name="William W."/>
        </authorList>
    </citation>
    <scope>NUCLEOTIDE SEQUENCE [LARGE SCALE GENOMIC DNA]</scope>
</reference>